<sequence length="37" mass="4015">MKALAVEFGLTPSARAKIVIPNSKQGPKTNVEKEFDV</sequence>
<evidence type="ECO:0000313" key="2">
    <source>
        <dbReference type="Proteomes" id="UP000202492"/>
    </source>
</evidence>
<dbReference type="KEGG" id="vg:18505526"/>
<name>W8CYF8_9CAUD</name>
<reference evidence="1 2" key="1">
    <citation type="journal article" date="2014" name="J. Gen. Virol.">
        <title>Genomic analysis of a phage and prophage from a Bacillus thuringiensis strain.</title>
        <authorList>
            <person name="Yuan Y."/>
            <person name="Gao M."/>
            <person name="Peng Q."/>
            <person name="Wu D."/>
            <person name="Liu P."/>
            <person name="Wu Y."/>
        </authorList>
    </citation>
    <scope>NUCLEOTIDE SEQUENCE [LARGE SCALE GENOMIC DNA]</scope>
</reference>
<gene>
    <name evidence="1" type="ORF">phiCM3_gp06</name>
</gene>
<accession>W8CYF8</accession>
<organism evidence="1 2">
    <name type="scientific">Bacillus phage phiCM3</name>
    <dbReference type="NCBI Taxonomy" id="1357713"/>
    <lineage>
        <taxon>Viruses</taxon>
        <taxon>Duplodnaviria</taxon>
        <taxon>Heunggongvirae</taxon>
        <taxon>Uroviricota</taxon>
        <taxon>Caudoviricetes</taxon>
        <taxon>Camtrevirus</taxon>
        <taxon>Camtrevirus CM3</taxon>
    </lineage>
</organism>
<keyword evidence="2" id="KW-1185">Reference proteome</keyword>
<proteinExistence type="predicted"/>
<dbReference type="OrthoDB" id="16824at10239"/>
<dbReference type="GeneID" id="18505526"/>
<protein>
    <submittedName>
        <fullName evidence="1">Terminase small subunit</fullName>
    </submittedName>
</protein>
<dbReference type="EMBL" id="KF296718">
    <property type="protein sequence ID" value="AGV99434.1"/>
    <property type="molecule type" value="Genomic_DNA"/>
</dbReference>
<dbReference type="RefSeq" id="YP_009009150.1">
    <property type="nucleotide sequence ID" value="NC_023599.1"/>
</dbReference>
<evidence type="ECO:0000313" key="1">
    <source>
        <dbReference type="EMBL" id="AGV99434.1"/>
    </source>
</evidence>
<dbReference type="Proteomes" id="UP000202492">
    <property type="component" value="Segment"/>
</dbReference>